<dbReference type="KEGG" id="bmeg:BG04_5888"/>
<protein>
    <recommendedName>
        <fullName evidence="3">Fur-regulated basic protein FbpA</fullName>
    </recommendedName>
</protein>
<dbReference type="HOGENOM" id="CLU_2271776_0_0_9"/>
<organism evidence="1 2">
    <name type="scientific">Priestia megaterium (strain ATCC 14581 / DSM 32 / CCUG 1817 / JCM 2506 / NBRC 15308 / NCIMB 9376 / NCTC 10342 / NRRL B-14308 / VKM B-512 / Ford 19)</name>
    <name type="common">Bacillus megaterium</name>
    <dbReference type="NCBI Taxonomy" id="1348623"/>
    <lineage>
        <taxon>Bacteria</taxon>
        <taxon>Bacillati</taxon>
        <taxon>Bacillota</taxon>
        <taxon>Bacilli</taxon>
        <taxon>Bacillales</taxon>
        <taxon>Bacillaceae</taxon>
        <taxon>Priestia</taxon>
    </lineage>
</organism>
<geneLocation type="plasmid" evidence="1 2">
    <name>pBMV_2</name>
</geneLocation>
<dbReference type="InterPro" id="IPR025072">
    <property type="entry name" value="Fur_reg_FbpA"/>
</dbReference>
<dbReference type="AlphaFoldDB" id="A0A0B6ALA1"/>
<name>A0A0B6ALA1_PRIM2</name>
<dbReference type="Pfam" id="PF13076">
    <property type="entry name" value="Fur_reg_FbpA"/>
    <property type="match status" value="1"/>
</dbReference>
<evidence type="ECO:0008006" key="3">
    <source>
        <dbReference type="Google" id="ProtNLM"/>
    </source>
</evidence>
<accession>A0A0B6ALA1</accession>
<dbReference type="EMBL" id="CP009921">
    <property type="protein sequence ID" value="AJI25660.1"/>
    <property type="molecule type" value="Genomic_DNA"/>
</dbReference>
<keyword evidence="1" id="KW-0614">Plasmid</keyword>
<gene>
    <name evidence="1" type="ORF">BG04_5888</name>
</gene>
<proteinExistence type="predicted"/>
<evidence type="ECO:0000313" key="2">
    <source>
        <dbReference type="Proteomes" id="UP000031829"/>
    </source>
</evidence>
<evidence type="ECO:0000313" key="1">
    <source>
        <dbReference type="EMBL" id="AJI25660.1"/>
    </source>
</evidence>
<dbReference type="Proteomes" id="UP000031829">
    <property type="component" value="Plasmid pBMV_2"/>
</dbReference>
<sequence>MTNRIYLFTTLVLLGFHFLVTDEFYNELDSSTIIQKAILKLGGEVMSKQICSDIQRKKNLIIDSLIHLGIYKKGNKQLYELTLHELETEYQIVNPAIQDLSF</sequence>
<reference evidence="1 2" key="1">
    <citation type="journal article" date="2015" name="Genome Announc.">
        <title>Complete genome sequences for 35 biothreat assay-relevant bacillus species.</title>
        <authorList>
            <person name="Johnson S.L."/>
            <person name="Daligault H.E."/>
            <person name="Davenport K.W."/>
            <person name="Jaissle J."/>
            <person name="Frey K.G."/>
            <person name="Ladner J.T."/>
            <person name="Broomall S.M."/>
            <person name="Bishop-Lilly K.A."/>
            <person name="Bruce D.C."/>
            <person name="Gibbons H.S."/>
            <person name="Coyne S.R."/>
            <person name="Lo C.C."/>
            <person name="Meincke L."/>
            <person name="Munk A.C."/>
            <person name="Koroleva G.I."/>
            <person name="Rosenzweig C.N."/>
            <person name="Palacios G.F."/>
            <person name="Redden C.L."/>
            <person name="Minogue T.D."/>
            <person name="Chain P.S."/>
        </authorList>
    </citation>
    <scope>NUCLEOTIDE SEQUENCE [LARGE SCALE GENOMIC DNA]</scope>
    <source>
        <strain evidence="2">ATCC 14581 / DSM 32 / JCM 2506 / NBRC 15308 / NCIMB 9376 / NCTC 10342 / NRRL B-14308 / VKM B-512</strain>
        <plasmid evidence="1 2">pBMV_2</plasmid>
    </source>
</reference>